<name>A0A1H8GVK2_9BACL</name>
<dbReference type="EMBL" id="FOCQ01000012">
    <property type="protein sequence ID" value="SEN47744.1"/>
    <property type="molecule type" value="Genomic_DNA"/>
</dbReference>
<dbReference type="Proteomes" id="UP000199695">
    <property type="component" value="Unassembled WGS sequence"/>
</dbReference>
<proteinExistence type="predicted"/>
<keyword evidence="2" id="KW-1185">Reference proteome</keyword>
<gene>
    <name evidence="1" type="ORF">SAMN05444955_11284</name>
</gene>
<reference evidence="1 2" key="1">
    <citation type="submission" date="2016-10" db="EMBL/GenBank/DDBJ databases">
        <authorList>
            <person name="de Groot N.N."/>
        </authorList>
    </citation>
    <scope>NUCLEOTIDE SEQUENCE [LARGE SCALE GENOMIC DNA]</scope>
    <source>
        <strain evidence="1 2">DSM 46701</strain>
    </source>
</reference>
<dbReference type="RefSeq" id="WP_089970332.1">
    <property type="nucleotide sequence ID" value="NZ_FOCQ01000012.1"/>
</dbReference>
<evidence type="ECO:0000313" key="1">
    <source>
        <dbReference type="EMBL" id="SEN47744.1"/>
    </source>
</evidence>
<dbReference type="OrthoDB" id="3002233at2"/>
<accession>A0A1H8GVK2</accession>
<sequence>MSRNKEELIRQLAIKIEEELRDMILKGPHPSLTSLSAFCSCCLEFRHRKNVRLVKMDGDELPICLECMEKRKWKESDSFEALEYQARTIAIMRIKGIAD</sequence>
<dbReference type="AlphaFoldDB" id="A0A1H8GVK2"/>
<evidence type="ECO:0000313" key="2">
    <source>
        <dbReference type="Proteomes" id="UP000199695"/>
    </source>
</evidence>
<organism evidence="1 2">
    <name type="scientific">Lihuaxuella thermophila</name>
    <dbReference type="NCBI Taxonomy" id="1173111"/>
    <lineage>
        <taxon>Bacteria</taxon>
        <taxon>Bacillati</taxon>
        <taxon>Bacillota</taxon>
        <taxon>Bacilli</taxon>
        <taxon>Bacillales</taxon>
        <taxon>Thermoactinomycetaceae</taxon>
        <taxon>Lihuaxuella</taxon>
    </lineage>
</organism>
<protein>
    <submittedName>
        <fullName evidence="1">Uncharacterized protein</fullName>
    </submittedName>
</protein>